<keyword evidence="1" id="KW-1133">Transmembrane helix</keyword>
<feature type="transmembrane region" description="Helical" evidence="1">
    <location>
        <begin position="241"/>
        <end position="263"/>
    </location>
</feature>
<name>A0ABS4IHW7_9BACI</name>
<dbReference type="Proteomes" id="UP001519345">
    <property type="component" value="Unassembled WGS sequence"/>
</dbReference>
<keyword evidence="1" id="KW-0472">Membrane</keyword>
<organism evidence="2 3">
    <name type="scientific">Virgibacillus natechei</name>
    <dbReference type="NCBI Taxonomy" id="1216297"/>
    <lineage>
        <taxon>Bacteria</taxon>
        <taxon>Bacillati</taxon>
        <taxon>Bacillota</taxon>
        <taxon>Bacilli</taxon>
        <taxon>Bacillales</taxon>
        <taxon>Bacillaceae</taxon>
        <taxon>Virgibacillus</taxon>
    </lineage>
</organism>
<feature type="transmembrane region" description="Helical" evidence="1">
    <location>
        <begin position="140"/>
        <end position="167"/>
    </location>
</feature>
<sequence length="589" mass="64527">MMKVLLKNQRKLILNAIKSQSRSNFISYLLSFIVVGVLLIFLGRGVLAVGESITEPVLLGILGYGFLVSIVFIILLSVPQVFKHLYAATDLGLLFTLPIPTRHIFWIKYLQSFIGIPLLIFVFLAVLLVIYGILVDASLIFYPVSFFVLLALMVIALSLAYLINLVLIQIIPASKVNELLMPIVSVVAGLFGYLTVMIPNMANEGSIVDSLLAGLPLFPDWVPVTWACDAIVYAMNGTTDLLLPFILLMVLAILMVSVTSMLVEKGFRTGWIRLSEGGGKKKKKQKAAKRGQRTTRHPVIAIGKKEWFAIKRDMREWVIFLPISFIIIIPLISLFSSGSALSDLQGFNEISWPIAQIVFLFIYAIFNGQLAAFSIGREGVSVWILRTLPLTGRDIALGKLWISWVLPFILLTVLEVIIGILLGWTITQFIIGVAVKAAITIGISAIGLWLGTTGSKYNPSNPQQRVKFGTAILLMVVSYVYLFVALVPYVLLVIPGDVGSFLTEISTDLSGFFGAFVGLFATLLSWKASYPALMIILGIVAMLIVSLGVAALFTSASGRRIDKGLEIEIVNESNAKALFKNKKSGGSLY</sequence>
<dbReference type="RefSeq" id="WP_209463673.1">
    <property type="nucleotide sequence ID" value="NZ_CP110224.1"/>
</dbReference>
<accession>A0ABS4IHW7</accession>
<feature type="transmembrane region" description="Helical" evidence="1">
    <location>
        <begin position="429"/>
        <end position="450"/>
    </location>
</feature>
<comment type="caution">
    <text evidence="2">The sequence shown here is derived from an EMBL/GenBank/DDBJ whole genome shotgun (WGS) entry which is preliminary data.</text>
</comment>
<dbReference type="InterPro" id="IPR031599">
    <property type="entry name" value="ABC_tran_2"/>
</dbReference>
<keyword evidence="3" id="KW-1185">Reference proteome</keyword>
<dbReference type="EMBL" id="JAGGKX010000014">
    <property type="protein sequence ID" value="MBP1970547.1"/>
    <property type="molecule type" value="Genomic_DNA"/>
</dbReference>
<feature type="transmembrane region" description="Helical" evidence="1">
    <location>
        <begin position="113"/>
        <end position="134"/>
    </location>
</feature>
<feature type="transmembrane region" description="Helical" evidence="1">
    <location>
        <begin position="317"/>
        <end position="338"/>
    </location>
</feature>
<feature type="transmembrane region" description="Helical" evidence="1">
    <location>
        <begin position="471"/>
        <end position="494"/>
    </location>
</feature>
<reference evidence="2 3" key="1">
    <citation type="submission" date="2021-03" db="EMBL/GenBank/DDBJ databases">
        <title>Genomic Encyclopedia of Type Strains, Phase IV (KMG-IV): sequencing the most valuable type-strain genomes for metagenomic binning, comparative biology and taxonomic classification.</title>
        <authorList>
            <person name="Goeker M."/>
        </authorList>
    </citation>
    <scope>NUCLEOTIDE SEQUENCE [LARGE SCALE GENOMIC DNA]</scope>
    <source>
        <strain evidence="2 3">DSM 25609</strain>
    </source>
</reference>
<feature type="transmembrane region" description="Helical" evidence="1">
    <location>
        <begin position="396"/>
        <end position="423"/>
    </location>
</feature>
<dbReference type="Pfam" id="PF16949">
    <property type="entry name" value="ABC_tran_2"/>
    <property type="match status" value="1"/>
</dbReference>
<proteinExistence type="predicted"/>
<protein>
    <submittedName>
        <fullName evidence="2">ABC-2 type transport system permease protein</fullName>
    </submittedName>
</protein>
<feature type="transmembrane region" description="Helical" evidence="1">
    <location>
        <begin position="350"/>
        <end position="375"/>
    </location>
</feature>
<evidence type="ECO:0000313" key="2">
    <source>
        <dbReference type="EMBL" id="MBP1970547.1"/>
    </source>
</evidence>
<feature type="transmembrane region" description="Helical" evidence="1">
    <location>
        <begin position="509"/>
        <end position="526"/>
    </location>
</feature>
<feature type="transmembrane region" description="Helical" evidence="1">
    <location>
        <begin position="25"/>
        <end position="50"/>
    </location>
</feature>
<feature type="transmembrane region" description="Helical" evidence="1">
    <location>
        <begin position="57"/>
        <end position="78"/>
    </location>
</feature>
<gene>
    <name evidence="2" type="ORF">J2Z83_002668</name>
</gene>
<feature type="transmembrane region" description="Helical" evidence="1">
    <location>
        <begin position="533"/>
        <end position="553"/>
    </location>
</feature>
<keyword evidence="1" id="KW-0812">Transmembrane</keyword>
<evidence type="ECO:0000256" key="1">
    <source>
        <dbReference type="SAM" id="Phobius"/>
    </source>
</evidence>
<evidence type="ECO:0000313" key="3">
    <source>
        <dbReference type="Proteomes" id="UP001519345"/>
    </source>
</evidence>
<feature type="transmembrane region" description="Helical" evidence="1">
    <location>
        <begin position="179"/>
        <end position="198"/>
    </location>
</feature>